<dbReference type="PANTHER" id="PTHR30146">
    <property type="entry name" value="LACI-RELATED TRANSCRIPTIONAL REPRESSOR"/>
    <property type="match status" value="1"/>
</dbReference>
<dbReference type="InterPro" id="IPR010982">
    <property type="entry name" value="Lambda_DNA-bd_dom_sf"/>
</dbReference>
<dbReference type="EMBL" id="CP097218">
    <property type="protein sequence ID" value="UQN28860.1"/>
    <property type="molecule type" value="Genomic_DNA"/>
</dbReference>
<keyword evidence="3" id="KW-0804">Transcription</keyword>
<feature type="domain" description="HTH lacI-type" evidence="5">
    <location>
        <begin position="9"/>
        <end position="63"/>
    </location>
</feature>
<dbReference type="Pfam" id="PF13377">
    <property type="entry name" value="Peripla_BP_3"/>
    <property type="match status" value="1"/>
</dbReference>
<reference evidence="6" key="1">
    <citation type="submission" date="2022-05" db="EMBL/GenBank/DDBJ databases">
        <title>Genomic analysis of Brachybacterium sp. CBA3104.</title>
        <authorList>
            <person name="Roh S.W."/>
            <person name="Kim Y.B."/>
            <person name="Kim Y."/>
        </authorList>
    </citation>
    <scope>NUCLEOTIDE SEQUENCE</scope>
    <source>
        <strain evidence="6">CBA3104</strain>
    </source>
</reference>
<keyword evidence="7" id="KW-1185">Reference proteome</keyword>
<proteinExistence type="predicted"/>
<accession>A0ABY4N2R8</accession>
<dbReference type="CDD" id="cd01392">
    <property type="entry name" value="HTH_LacI"/>
    <property type="match status" value="1"/>
</dbReference>
<gene>
    <name evidence="6" type="ORF">M4486_14685</name>
</gene>
<dbReference type="InterPro" id="IPR000843">
    <property type="entry name" value="HTH_LacI"/>
</dbReference>
<evidence type="ECO:0000313" key="6">
    <source>
        <dbReference type="EMBL" id="UQN28860.1"/>
    </source>
</evidence>
<evidence type="ECO:0000313" key="7">
    <source>
        <dbReference type="Proteomes" id="UP001055868"/>
    </source>
</evidence>
<dbReference type="PROSITE" id="PS50932">
    <property type="entry name" value="HTH_LACI_2"/>
    <property type="match status" value="1"/>
</dbReference>
<dbReference type="Gene3D" id="1.10.260.40">
    <property type="entry name" value="lambda repressor-like DNA-binding domains"/>
    <property type="match status" value="1"/>
</dbReference>
<evidence type="ECO:0000256" key="3">
    <source>
        <dbReference type="ARBA" id="ARBA00023163"/>
    </source>
</evidence>
<dbReference type="Gene3D" id="3.40.50.2300">
    <property type="match status" value="2"/>
</dbReference>
<protein>
    <submittedName>
        <fullName evidence="6">LacI family transcriptional regulator</fullName>
    </submittedName>
</protein>
<dbReference type="InterPro" id="IPR046335">
    <property type="entry name" value="LacI/GalR-like_sensor"/>
</dbReference>
<evidence type="ECO:0000256" key="4">
    <source>
        <dbReference type="SAM" id="MobiDB-lite"/>
    </source>
</evidence>
<dbReference type="SUPFAM" id="SSF53822">
    <property type="entry name" value="Periplasmic binding protein-like I"/>
    <property type="match status" value="1"/>
</dbReference>
<keyword evidence="1" id="KW-0805">Transcription regulation</keyword>
<dbReference type="InterPro" id="IPR028082">
    <property type="entry name" value="Peripla_BP_I"/>
</dbReference>
<sequence length="364" mass="38536">MARSSSSRPSMADVGRLAEVSAQTVSRYCSGTGYVGEATSARIAAAIRELGYVPNRAAGTLRAGRTGTLGVLTIGELNYGSAQILTGLSRTARELHQTLMIAEIDTDFEATGWQDEVRRTIDHFLSAPVDGIVVSTAIPGVDAELDRARSRVPVVNLSRRLTPAPAAGSPPRGGDDSPSSVGFEATRHLIDLGHERILHVAGPRTRNEARDREAGYRNAMEQAGLVPHVLSGAADWWAWSGAAAAEQLAGGDETTASADLDFTAVFAANDELALGFMSALRMRGFEAPRDYSIVGVDDMPAAAYLQPPLTTMRIDFVAVGDQALRRLHHAITTGSEEEGDGEGTASNTLPELVVRASTAPPPRH</sequence>
<dbReference type="PANTHER" id="PTHR30146:SF153">
    <property type="entry name" value="LACTOSE OPERON REPRESSOR"/>
    <property type="match status" value="1"/>
</dbReference>
<evidence type="ECO:0000256" key="2">
    <source>
        <dbReference type="ARBA" id="ARBA00023125"/>
    </source>
</evidence>
<dbReference type="Pfam" id="PF00356">
    <property type="entry name" value="LacI"/>
    <property type="match status" value="1"/>
</dbReference>
<organism evidence="6 7">
    <name type="scientific">Brachybacterium kimchii</name>
    <dbReference type="NCBI Taxonomy" id="2942909"/>
    <lineage>
        <taxon>Bacteria</taxon>
        <taxon>Bacillati</taxon>
        <taxon>Actinomycetota</taxon>
        <taxon>Actinomycetes</taxon>
        <taxon>Micrococcales</taxon>
        <taxon>Dermabacteraceae</taxon>
        <taxon>Brachybacterium</taxon>
    </lineage>
</organism>
<dbReference type="SMART" id="SM00354">
    <property type="entry name" value="HTH_LACI"/>
    <property type="match status" value="1"/>
</dbReference>
<feature type="region of interest" description="Disordered" evidence="4">
    <location>
        <begin position="159"/>
        <end position="181"/>
    </location>
</feature>
<dbReference type="Proteomes" id="UP001055868">
    <property type="component" value="Chromosome"/>
</dbReference>
<feature type="region of interest" description="Disordered" evidence="4">
    <location>
        <begin position="332"/>
        <end position="364"/>
    </location>
</feature>
<evidence type="ECO:0000256" key="1">
    <source>
        <dbReference type="ARBA" id="ARBA00023015"/>
    </source>
</evidence>
<feature type="compositionally biased region" description="Low complexity" evidence="4">
    <location>
        <begin position="163"/>
        <end position="181"/>
    </location>
</feature>
<evidence type="ECO:0000259" key="5">
    <source>
        <dbReference type="PROSITE" id="PS50932"/>
    </source>
</evidence>
<name>A0ABY4N2R8_9MICO</name>
<dbReference type="RefSeq" id="WP_249477981.1">
    <property type="nucleotide sequence ID" value="NZ_CP097218.1"/>
</dbReference>
<dbReference type="SUPFAM" id="SSF47413">
    <property type="entry name" value="lambda repressor-like DNA-binding domains"/>
    <property type="match status" value="1"/>
</dbReference>
<keyword evidence="2" id="KW-0238">DNA-binding</keyword>